<dbReference type="Proteomes" id="UP001238163">
    <property type="component" value="Unassembled WGS sequence"/>
</dbReference>
<dbReference type="EMBL" id="JAUSVL010000001">
    <property type="protein sequence ID" value="MDQ0290336.1"/>
    <property type="molecule type" value="Genomic_DNA"/>
</dbReference>
<organism evidence="1 2">
    <name type="scientific">Oligosphaera ethanolica</name>
    <dbReference type="NCBI Taxonomy" id="760260"/>
    <lineage>
        <taxon>Bacteria</taxon>
        <taxon>Pseudomonadati</taxon>
        <taxon>Lentisphaerota</taxon>
        <taxon>Oligosphaeria</taxon>
        <taxon>Oligosphaerales</taxon>
        <taxon>Oligosphaeraceae</taxon>
        <taxon>Oligosphaera</taxon>
    </lineage>
</organism>
<dbReference type="RefSeq" id="WP_307261796.1">
    <property type="nucleotide sequence ID" value="NZ_JAUSVL010000001.1"/>
</dbReference>
<sequence>MTTRRMIMSLLLGALLVLLAACRTVEPPQRPVAYLFPSVRTMAEVQGLQAHDIAVADLVALLDEVGCGPLLRQAGMPDYELGTVARGLANRGYAELDARRSPGPILWLSFAGMGDGRMEVTAAFRQLPPESCRAGIDHRQPPQATAQGYDPYGRRLNSRTWSAGNADLRLRQWPDGGPHDYWEMRWLFPR</sequence>
<evidence type="ECO:0000313" key="1">
    <source>
        <dbReference type="EMBL" id="MDQ0290336.1"/>
    </source>
</evidence>
<dbReference type="PROSITE" id="PS51257">
    <property type="entry name" value="PROKAR_LIPOPROTEIN"/>
    <property type="match status" value="1"/>
</dbReference>
<evidence type="ECO:0000313" key="2">
    <source>
        <dbReference type="Proteomes" id="UP001238163"/>
    </source>
</evidence>
<dbReference type="AlphaFoldDB" id="A0AAE4AP47"/>
<protein>
    <recommendedName>
        <fullName evidence="3">Lipoprotein</fullName>
    </recommendedName>
</protein>
<accession>A0AAE4AP47</accession>
<keyword evidence="2" id="KW-1185">Reference proteome</keyword>
<name>A0AAE4AP47_9BACT</name>
<proteinExistence type="predicted"/>
<gene>
    <name evidence="1" type="ORF">J3R75_002443</name>
</gene>
<reference evidence="1" key="1">
    <citation type="submission" date="2023-07" db="EMBL/GenBank/DDBJ databases">
        <title>Genomic Encyclopedia of Type Strains, Phase IV (KMG-IV): sequencing the most valuable type-strain genomes for metagenomic binning, comparative biology and taxonomic classification.</title>
        <authorList>
            <person name="Goeker M."/>
        </authorList>
    </citation>
    <scope>NUCLEOTIDE SEQUENCE</scope>
    <source>
        <strain evidence="1">DSM 24202</strain>
    </source>
</reference>
<evidence type="ECO:0008006" key="3">
    <source>
        <dbReference type="Google" id="ProtNLM"/>
    </source>
</evidence>
<comment type="caution">
    <text evidence="1">The sequence shown here is derived from an EMBL/GenBank/DDBJ whole genome shotgun (WGS) entry which is preliminary data.</text>
</comment>